<dbReference type="PANTHER" id="PTHR30383:SF5">
    <property type="entry name" value="SGNH HYDROLASE-TYPE ESTERASE DOMAIN-CONTAINING PROTEIN"/>
    <property type="match status" value="1"/>
</dbReference>
<evidence type="ECO:0000256" key="1">
    <source>
        <dbReference type="ARBA" id="ARBA00022729"/>
    </source>
</evidence>
<evidence type="ECO:0000259" key="2">
    <source>
        <dbReference type="Pfam" id="PF13472"/>
    </source>
</evidence>
<keyword evidence="4" id="KW-1185">Reference proteome</keyword>
<dbReference type="InterPro" id="IPR043504">
    <property type="entry name" value="Peptidase_S1_PA_chymotrypsin"/>
</dbReference>
<dbReference type="Proteomes" id="UP000460558">
    <property type="component" value="Unassembled WGS sequence"/>
</dbReference>
<dbReference type="Gene3D" id="2.40.10.10">
    <property type="entry name" value="Trypsin-like serine proteases"/>
    <property type="match status" value="2"/>
</dbReference>
<evidence type="ECO:0000313" key="3">
    <source>
        <dbReference type="EMBL" id="MQS34374.1"/>
    </source>
</evidence>
<accession>A0ABW9NN79</accession>
<sequence>MVTPVCSTGFAVRYGGKDAMLTADHCFPGGYGDGRHSVGAEGQPNGPAFGSRVSPKRWNDKKHGYVDVAVLDQHYGTVYEPSIWTGGRAGYPSTTQQAVPVTAAQKPAEGNWVCQSGARSGEVCNIRVTAAVDTYSADVTDSTGKTTTTFYAGGWQAKKRVTAGDSSTVAARSGDSGGPVYFSAGEDAGTGSTVTAAGIVSAGLGKPLTCQTVGTGTTRCFKTMVFLGIDEALNALDGVVPTELTVTDSWDPSVRRLVNFRGQEPNQGPPVEPEPELRTQVVSETGVALAYDATKDGYDGVIRGNDQADWEIHQAADGSWTFQNVAHPSNLLAYPDGSGFRFVPAGGPYFQLRHGDSCLAIELVMGPTNIGDVWEEGCDSGKSSQRLKIVPLGDATSGPLEPAPPVERVIKAPATKPAPGPGLAVMPLGDSITLGVGSTTRTGYRPLLARRLADTTDALRFVGSMRDADGTRHEGHSGWRIDQLQANIGPWLTEAKPNVVLLHIGTNDMDRDHQVSTAPQRLGALIDQIHTASPDTAVVVASLVPATEPAVQARVTAYNRAIPGIVADRAARGYRITQVSMDSLTTADLNDTLHPNNSGYEKMAESFLGGIATLSRNGWIKEKIDVKPLPPQQPATAGDYDVDIDGDGRADYLVVDDNGAVRAYTNTAGANGTVKWTDQGYIASGSATWTGSQVRFADIGGDARADYLVVEPNGATRAFVNTGGDGRGGWQYQGYIASGSAAWTGDRVRFGDIGGDARADYLIVEPNGATRAFLTTTNATTGAVKLVDQGVIASGSAAWTGDQIRFADIGGDARADYLIVEPNGATLAFVNTGGNGRGGWDDRGTVASGSTTWTGSQVRFADIGGDGRADYLIVEPNGAIRAFANTSTPTGPVKWTDQGVIATGTGAPSSRIRI</sequence>
<dbReference type="InterPro" id="IPR013830">
    <property type="entry name" value="SGNH_hydro"/>
</dbReference>
<comment type="caution">
    <text evidence="3">The sequence shown here is derived from an EMBL/GenBank/DDBJ whole genome shotgun (WGS) entry which is preliminary data.</text>
</comment>
<dbReference type="InterPro" id="IPR013517">
    <property type="entry name" value="FG-GAP"/>
</dbReference>
<protein>
    <recommendedName>
        <fullName evidence="2">SGNH hydrolase-type esterase domain-containing protein</fullName>
    </recommendedName>
</protein>
<reference evidence="3 4" key="1">
    <citation type="submission" date="2019-06" db="EMBL/GenBank/DDBJ databases">
        <title>Comparative genomics and metabolomics analyses of clavulanic acid producing Streptomyces species provides insight into specialized metabolism and evolution of beta-lactam biosynthetic gene clusters.</title>
        <authorList>
            <person name="Moore M.A."/>
            <person name="Cruz-Morales P."/>
            <person name="Barona Gomez F."/>
            <person name="Kapil T."/>
        </authorList>
    </citation>
    <scope>NUCLEOTIDE SEQUENCE [LARGE SCALE GENOMIC DNA]</scope>
    <source>
        <strain evidence="3 4">T-272</strain>
    </source>
</reference>
<dbReference type="InterPro" id="IPR028994">
    <property type="entry name" value="Integrin_alpha_N"/>
</dbReference>
<dbReference type="InterPro" id="IPR009003">
    <property type="entry name" value="Peptidase_S1_PA"/>
</dbReference>
<dbReference type="CDD" id="cd01833">
    <property type="entry name" value="XynB_like"/>
    <property type="match status" value="1"/>
</dbReference>
<keyword evidence="1" id="KW-0732">Signal</keyword>
<dbReference type="PANTHER" id="PTHR30383">
    <property type="entry name" value="THIOESTERASE 1/PROTEASE 1/LYSOPHOSPHOLIPASE L1"/>
    <property type="match status" value="1"/>
</dbReference>
<feature type="domain" description="SGNH hydrolase-type esterase" evidence="2">
    <location>
        <begin position="428"/>
        <end position="601"/>
    </location>
</feature>
<proteinExistence type="predicted"/>
<evidence type="ECO:0000313" key="4">
    <source>
        <dbReference type="Proteomes" id="UP000460558"/>
    </source>
</evidence>
<organism evidence="3 4">
    <name type="scientific">Streptomyces katsurahamanus</name>
    <dbReference type="NCBI Taxonomy" id="2577098"/>
    <lineage>
        <taxon>Bacteria</taxon>
        <taxon>Bacillati</taxon>
        <taxon>Actinomycetota</taxon>
        <taxon>Actinomycetes</taxon>
        <taxon>Kitasatosporales</taxon>
        <taxon>Streptomycetaceae</taxon>
        <taxon>Streptomyces</taxon>
    </lineage>
</organism>
<dbReference type="InterPro" id="IPR051532">
    <property type="entry name" value="Ester_Hydrolysis_Enzymes"/>
</dbReference>
<dbReference type="Gene3D" id="3.40.50.1110">
    <property type="entry name" value="SGNH hydrolase"/>
    <property type="match status" value="1"/>
</dbReference>
<dbReference type="Pfam" id="PF13472">
    <property type="entry name" value="Lipase_GDSL_2"/>
    <property type="match status" value="1"/>
</dbReference>
<dbReference type="SUPFAM" id="SSF69318">
    <property type="entry name" value="Integrin alpha N-terminal domain"/>
    <property type="match status" value="1"/>
</dbReference>
<name>A0ABW9NN79_9ACTN</name>
<dbReference type="SUPFAM" id="SSF50494">
    <property type="entry name" value="Trypsin-like serine proteases"/>
    <property type="match status" value="1"/>
</dbReference>
<dbReference type="SUPFAM" id="SSF52266">
    <property type="entry name" value="SGNH hydrolase"/>
    <property type="match status" value="1"/>
</dbReference>
<dbReference type="Pfam" id="PF13517">
    <property type="entry name" value="FG-GAP_3"/>
    <property type="match status" value="1"/>
</dbReference>
<dbReference type="InterPro" id="IPR036514">
    <property type="entry name" value="SGNH_hydro_sf"/>
</dbReference>
<dbReference type="EMBL" id="VDEQ01000012">
    <property type="protein sequence ID" value="MQS34374.1"/>
    <property type="molecule type" value="Genomic_DNA"/>
</dbReference>
<gene>
    <name evidence="3" type="ORF">FFZ77_01655</name>
</gene>